<evidence type="ECO:0000256" key="2">
    <source>
        <dbReference type="ARBA" id="ARBA00022576"/>
    </source>
</evidence>
<dbReference type="InterPro" id="IPR049704">
    <property type="entry name" value="Aminotrans_3_PPA_site"/>
</dbReference>
<sequence>MTKKLSYQQLKDIDRETIIHPQSVPKQNAEEGPSMIYSKGDGIRVTDMEGGTYIDGVSMLWNVNLGHGQNELATAAYEQMNEFAYGSQFYGNSNEPAIRLADKITQYAPGDLDGVFFTSGGSESNDTAFKLSRFYWQLQGFESKKIIISLKRGYHGVTVSAQRATGIEAFREFSGSGDPNIINAKAHLTAAEQGDRTSPDFEKSIRGLIEEEGADNVAAVILEPVQGAGGVHLPPDGYLQAVRKLCDEQNVLLIADEVICGFGRTGKNFAVEHWNVTPDMISFAKGVTSGYFPLGGVLMRRNIKESIAQYDQMLAHGFTYSGHPTGCAVALKNLEIIEREGIVDHVADMEKELQKGLQALQEKHMCVTKSRALGLLAGFDLMKDPEADLPFEKDEKAAENFVGACRERNLILRKFDFEDGMNTVAIAPPLIITKKEIQELIDILDDALTAVHKEWGNA</sequence>
<dbReference type="SUPFAM" id="SSF53383">
    <property type="entry name" value="PLP-dependent transferases"/>
    <property type="match status" value="1"/>
</dbReference>
<comment type="similarity">
    <text evidence="1 5">Belongs to the class-III pyridoxal-phosphate-dependent aminotransferase family.</text>
</comment>
<dbReference type="RefSeq" id="WP_200128408.1">
    <property type="nucleotide sequence ID" value="NZ_CP054705.1"/>
</dbReference>
<dbReference type="Proteomes" id="UP000595823">
    <property type="component" value="Chromosome"/>
</dbReference>
<dbReference type="GO" id="GO:0008483">
    <property type="term" value="F:transaminase activity"/>
    <property type="evidence" value="ECO:0007669"/>
    <property type="project" value="UniProtKB-KW"/>
</dbReference>
<keyword evidence="4 5" id="KW-0663">Pyridoxal phosphate</keyword>
<dbReference type="Gene3D" id="3.90.1150.10">
    <property type="entry name" value="Aspartate Aminotransferase, domain 1"/>
    <property type="match status" value="1"/>
</dbReference>
<gene>
    <name evidence="6" type="ORF">HUG15_09480</name>
</gene>
<evidence type="ECO:0000256" key="3">
    <source>
        <dbReference type="ARBA" id="ARBA00022679"/>
    </source>
</evidence>
<evidence type="ECO:0000256" key="1">
    <source>
        <dbReference type="ARBA" id="ARBA00008954"/>
    </source>
</evidence>
<evidence type="ECO:0000256" key="4">
    <source>
        <dbReference type="ARBA" id="ARBA00022898"/>
    </source>
</evidence>
<dbReference type="GO" id="GO:0030170">
    <property type="term" value="F:pyridoxal phosphate binding"/>
    <property type="evidence" value="ECO:0007669"/>
    <property type="project" value="InterPro"/>
</dbReference>
<keyword evidence="7" id="KW-1185">Reference proteome</keyword>
<protein>
    <submittedName>
        <fullName evidence="6">Aspartate aminotransferase family protein</fullName>
    </submittedName>
</protein>
<dbReference type="KEGG" id="scia:HUG15_09480"/>
<dbReference type="PANTHER" id="PTHR43094:SF1">
    <property type="entry name" value="AMINOTRANSFERASE CLASS-III"/>
    <property type="match status" value="1"/>
</dbReference>
<dbReference type="FunFam" id="3.40.640.10:FF:000014">
    <property type="entry name" value="Adenosylmethionine-8-amino-7-oxononanoate aminotransferase, probable"/>
    <property type="match status" value="1"/>
</dbReference>
<evidence type="ECO:0000313" key="7">
    <source>
        <dbReference type="Proteomes" id="UP000595823"/>
    </source>
</evidence>
<reference evidence="6 7" key="1">
    <citation type="submission" date="2020-06" db="EMBL/GenBank/DDBJ databases">
        <title>Genomic analysis of Salicibibacter sp. NKC5-3.</title>
        <authorList>
            <person name="Oh Y.J."/>
        </authorList>
    </citation>
    <scope>NUCLEOTIDE SEQUENCE [LARGE SCALE GENOMIC DNA]</scope>
    <source>
        <strain evidence="6 7">NKC5-3</strain>
    </source>
</reference>
<dbReference type="InterPro" id="IPR015422">
    <property type="entry name" value="PyrdxlP-dep_Trfase_small"/>
</dbReference>
<dbReference type="PROSITE" id="PS00600">
    <property type="entry name" value="AA_TRANSFER_CLASS_3"/>
    <property type="match status" value="1"/>
</dbReference>
<keyword evidence="2 6" id="KW-0032">Aminotransferase</keyword>
<keyword evidence="3 6" id="KW-0808">Transferase</keyword>
<dbReference type="CDD" id="cd00610">
    <property type="entry name" value="OAT_like"/>
    <property type="match status" value="1"/>
</dbReference>
<organism evidence="6 7">
    <name type="scientific">Salicibibacter cibarius</name>
    <dbReference type="NCBI Taxonomy" id="2743000"/>
    <lineage>
        <taxon>Bacteria</taxon>
        <taxon>Bacillati</taxon>
        <taxon>Bacillota</taxon>
        <taxon>Bacilli</taxon>
        <taxon>Bacillales</taxon>
        <taxon>Bacillaceae</taxon>
        <taxon>Salicibibacter</taxon>
    </lineage>
</organism>
<dbReference type="Pfam" id="PF00202">
    <property type="entry name" value="Aminotran_3"/>
    <property type="match status" value="1"/>
</dbReference>
<accession>A0A7T6Z2I8</accession>
<name>A0A7T6Z2I8_9BACI</name>
<evidence type="ECO:0000256" key="5">
    <source>
        <dbReference type="RuleBase" id="RU003560"/>
    </source>
</evidence>
<dbReference type="InterPro" id="IPR015424">
    <property type="entry name" value="PyrdxlP-dep_Trfase"/>
</dbReference>
<dbReference type="InterPro" id="IPR015421">
    <property type="entry name" value="PyrdxlP-dep_Trfase_major"/>
</dbReference>
<evidence type="ECO:0000313" key="6">
    <source>
        <dbReference type="EMBL" id="QQK75774.1"/>
    </source>
</evidence>
<dbReference type="AlphaFoldDB" id="A0A7T6Z2I8"/>
<dbReference type="Gene3D" id="3.40.640.10">
    <property type="entry name" value="Type I PLP-dependent aspartate aminotransferase-like (Major domain)"/>
    <property type="match status" value="1"/>
</dbReference>
<proteinExistence type="inferred from homology"/>
<dbReference type="PANTHER" id="PTHR43094">
    <property type="entry name" value="AMINOTRANSFERASE"/>
    <property type="match status" value="1"/>
</dbReference>
<dbReference type="PIRSF" id="PIRSF000521">
    <property type="entry name" value="Transaminase_4ab_Lys_Orn"/>
    <property type="match status" value="1"/>
</dbReference>
<dbReference type="EMBL" id="CP054705">
    <property type="protein sequence ID" value="QQK75774.1"/>
    <property type="molecule type" value="Genomic_DNA"/>
</dbReference>
<dbReference type="InterPro" id="IPR005814">
    <property type="entry name" value="Aminotrans_3"/>
</dbReference>